<evidence type="ECO:0000259" key="5">
    <source>
        <dbReference type="Pfam" id="PF00930"/>
    </source>
</evidence>
<evidence type="ECO:0000256" key="1">
    <source>
        <dbReference type="ARBA" id="ARBA00022670"/>
    </source>
</evidence>
<evidence type="ECO:0000259" key="4">
    <source>
        <dbReference type="Pfam" id="PF00326"/>
    </source>
</evidence>
<dbReference type="InterPro" id="IPR002469">
    <property type="entry name" value="Peptidase_S9B_N"/>
</dbReference>
<evidence type="ECO:0000256" key="2">
    <source>
        <dbReference type="ARBA" id="ARBA00022801"/>
    </source>
</evidence>
<sequence length="723" mass="82184">MNTSKITVIFLFLVATVFGQQKITVENIYSGAFRAKGMTELQSLKNTDQYTVLNVDQASRTMQIDLYDFATLKKVSNLIDTKNHKQLADGIDSYTFDASEKKILIACNTNHIFRHSFTADYFLYDIAAKSLTKLFDFQVQEPTFSPDGTKIAYAKENNLYVYDLASKKSTAVTTDGKKNAIINGITDWVYEEEFAFVRAFDWSKDSKKLAYIRFDESAVPEFSMSIFQKDLYPTIETFKYPKAGEKNSLVSLHIYDAAANATKKVDLGNYNDFYIARLQWTNENNTLSAQVLNRHQDNLDLLFIDGTTAAAKVVLNEKDKAYVDVTDNLTFLKDNSFIWTSEKDGFNHIYVYDKTGKLKNQVTKGNWEVTSYYGFDEKTKTVFYQSTENGSINRDIYRIGLDGKNKVRLSKNTGTNAATFSPNFQFFINTFSSASQPTTYTLNEAKTGKEIQVIENNEALAAKLKAYNLPTKEFFVLKTAKGNELNAWILKPKDFDPSKKYPVFMYQYSGPGSQQVNNDWNNTDDYWFASLTQQGYIVACVDGRGTGFKGADFKKVTQKELGKYEVQDQIDAAKVIGAYSYVDASRIGIFGWSYGGFMASNCIFQGNDIFKMAIAVAPVTNWRFYDSVYTERYMQTPQENASGYDQNSPINHVDKLKGKFLLIHGSADDNVHVQNSMQMMEALIQANKQFDSQIYPDKNHGIYGGKTRIQLYNKMTNFIKENL</sequence>
<dbReference type="Gene3D" id="2.140.10.30">
    <property type="entry name" value="Dipeptidylpeptidase IV, N-terminal domain"/>
    <property type="match status" value="1"/>
</dbReference>
<dbReference type="STRING" id="37752.IW18_05525"/>
<dbReference type="FunFam" id="3.40.50.1820:FF:000003">
    <property type="entry name" value="Dipeptidyl peptidase 4"/>
    <property type="match status" value="1"/>
</dbReference>
<dbReference type="AlphaFoldDB" id="A0A0D0EFB3"/>
<dbReference type="Gene3D" id="3.40.50.1820">
    <property type="entry name" value="alpha/beta hydrolase"/>
    <property type="match status" value="1"/>
</dbReference>
<accession>A0A0D0EFB3</accession>
<reference evidence="6 8" key="1">
    <citation type="submission" date="2015-01" db="EMBL/GenBank/DDBJ databases">
        <title>Genome of Flavobacterium hibernum DSM 12611.</title>
        <authorList>
            <person name="Stropko S.J."/>
            <person name="Pipes S.E."/>
            <person name="Newman J.D."/>
        </authorList>
    </citation>
    <scope>NUCLEOTIDE SEQUENCE [LARGE SCALE GENOMIC DNA]</scope>
    <source>
        <strain evidence="6 8">DSM 12611</strain>
    </source>
</reference>
<organism evidence="6 8">
    <name type="scientific">Flavobacterium hibernum</name>
    <dbReference type="NCBI Taxonomy" id="37752"/>
    <lineage>
        <taxon>Bacteria</taxon>
        <taxon>Pseudomonadati</taxon>
        <taxon>Bacteroidota</taxon>
        <taxon>Flavobacteriia</taxon>
        <taxon>Flavobacteriales</taxon>
        <taxon>Flavobacteriaceae</taxon>
        <taxon>Flavobacterium</taxon>
    </lineage>
</organism>
<name>A0A0D0EFB3_9FLAO</name>
<keyword evidence="1" id="KW-0645">Protease</keyword>
<feature type="domain" description="Peptidase S9 prolyl oligopeptidase catalytic" evidence="4">
    <location>
        <begin position="528"/>
        <end position="723"/>
    </location>
</feature>
<comment type="caution">
    <text evidence="6">The sequence shown here is derived from an EMBL/GenBank/DDBJ whole genome shotgun (WGS) entry which is preliminary data.</text>
</comment>
<dbReference type="Proteomes" id="UP000032061">
    <property type="component" value="Unassembled WGS sequence"/>
</dbReference>
<keyword evidence="3" id="KW-0325">Glycoprotein</keyword>
<dbReference type="Proteomes" id="UP000198302">
    <property type="component" value="Unassembled WGS sequence"/>
</dbReference>
<dbReference type="PROSITE" id="PS00708">
    <property type="entry name" value="PRO_ENDOPEP_SER"/>
    <property type="match status" value="1"/>
</dbReference>
<dbReference type="EMBL" id="JPRK01000005">
    <property type="protein sequence ID" value="KIO53804.1"/>
    <property type="molecule type" value="Genomic_DNA"/>
</dbReference>
<dbReference type="GO" id="GO:0004252">
    <property type="term" value="F:serine-type endopeptidase activity"/>
    <property type="evidence" value="ECO:0007669"/>
    <property type="project" value="InterPro"/>
</dbReference>
<evidence type="ECO:0000313" key="6">
    <source>
        <dbReference type="EMBL" id="KIO53804.1"/>
    </source>
</evidence>
<dbReference type="PANTHER" id="PTHR11731:SF193">
    <property type="entry name" value="DIPEPTIDYL PEPTIDASE 9"/>
    <property type="match status" value="1"/>
</dbReference>
<dbReference type="RefSeq" id="WP_041516579.1">
    <property type="nucleotide sequence ID" value="NZ_JPRK01000005.1"/>
</dbReference>
<keyword evidence="2" id="KW-0378">Hydrolase</keyword>
<dbReference type="SUPFAM" id="SSF53474">
    <property type="entry name" value="alpha/beta-Hydrolases"/>
    <property type="match status" value="1"/>
</dbReference>
<gene>
    <name evidence="7" type="ORF">B0A73_02315</name>
    <name evidence="6" type="ORF">IW18_05525</name>
</gene>
<evidence type="ECO:0000313" key="8">
    <source>
        <dbReference type="Proteomes" id="UP000032061"/>
    </source>
</evidence>
<reference evidence="7 9" key="2">
    <citation type="submission" date="2016-11" db="EMBL/GenBank/DDBJ databases">
        <title>Whole genomes of Flavobacteriaceae.</title>
        <authorList>
            <person name="Stine C."/>
            <person name="Li C."/>
            <person name="Tadesse D."/>
        </authorList>
    </citation>
    <scope>NUCLEOTIDE SEQUENCE [LARGE SCALE GENOMIC DNA]</scope>
    <source>
        <strain evidence="7 9">ATCC 51468</strain>
    </source>
</reference>
<dbReference type="GO" id="GO:0006508">
    <property type="term" value="P:proteolysis"/>
    <property type="evidence" value="ECO:0007669"/>
    <property type="project" value="UniProtKB-KW"/>
</dbReference>
<dbReference type="InterPro" id="IPR002471">
    <property type="entry name" value="Pept_S9_AS"/>
</dbReference>
<protein>
    <submittedName>
        <fullName evidence="6">Peptidase S9</fullName>
    </submittedName>
    <submittedName>
        <fullName evidence="7">S9 family peptidase</fullName>
    </submittedName>
</protein>
<dbReference type="InterPro" id="IPR050278">
    <property type="entry name" value="Serine_Prot_S9B/DPPIV"/>
</dbReference>
<dbReference type="Pfam" id="PF00930">
    <property type="entry name" value="DPPIV_N"/>
    <property type="match status" value="1"/>
</dbReference>
<dbReference type="OrthoDB" id="9812921at2"/>
<dbReference type="PANTHER" id="PTHR11731">
    <property type="entry name" value="PROTEASE FAMILY S9B,C DIPEPTIDYL-PEPTIDASE IV-RELATED"/>
    <property type="match status" value="1"/>
</dbReference>
<evidence type="ECO:0000313" key="7">
    <source>
        <dbReference type="EMBL" id="OXA90588.1"/>
    </source>
</evidence>
<dbReference type="SUPFAM" id="SSF82171">
    <property type="entry name" value="DPP6 N-terminal domain-like"/>
    <property type="match status" value="1"/>
</dbReference>
<proteinExistence type="predicted"/>
<dbReference type="InterPro" id="IPR001375">
    <property type="entry name" value="Peptidase_S9_cat"/>
</dbReference>
<dbReference type="Pfam" id="PF00326">
    <property type="entry name" value="Peptidase_S9"/>
    <property type="match status" value="1"/>
</dbReference>
<dbReference type="InterPro" id="IPR029058">
    <property type="entry name" value="AB_hydrolase_fold"/>
</dbReference>
<feature type="domain" description="Dipeptidylpeptidase IV N-terminal" evidence="5">
    <location>
        <begin position="98"/>
        <end position="437"/>
    </location>
</feature>
<evidence type="ECO:0000256" key="3">
    <source>
        <dbReference type="ARBA" id="ARBA00023180"/>
    </source>
</evidence>
<dbReference type="GO" id="GO:0008239">
    <property type="term" value="F:dipeptidyl-peptidase activity"/>
    <property type="evidence" value="ECO:0007669"/>
    <property type="project" value="TreeGrafter"/>
</dbReference>
<dbReference type="EMBL" id="MUGX01000006">
    <property type="protein sequence ID" value="OXA90588.1"/>
    <property type="molecule type" value="Genomic_DNA"/>
</dbReference>
<evidence type="ECO:0000313" key="9">
    <source>
        <dbReference type="Proteomes" id="UP000198302"/>
    </source>
</evidence>
<keyword evidence="9" id="KW-1185">Reference proteome</keyword>